<comment type="caution">
    <text evidence="2">The sequence shown here is derived from an EMBL/GenBank/DDBJ whole genome shotgun (WGS) entry which is preliminary data.</text>
</comment>
<keyword evidence="1" id="KW-1133">Transmembrane helix</keyword>
<sequence>MIGPMPPPPDPAGDQVPAPGAIKAASTLWIITGVLVTFAYGYAAFRAYGAGDDRLAALAAVFTVVGLVLWRFGRALRYGRDHRRALMVCGALVSIAIIPLILVIPAMVLQYQQTGNHWFALPPAGSQA</sequence>
<evidence type="ECO:0000313" key="2">
    <source>
        <dbReference type="EMBL" id="NRN65146.1"/>
    </source>
</evidence>
<reference evidence="2 3" key="1">
    <citation type="submission" date="2020-01" db="EMBL/GenBank/DDBJ databases">
        <title>Kibdelosporangium persica a novel Actinomycetes from a hot desert in Iran.</title>
        <authorList>
            <person name="Safaei N."/>
            <person name="Zaburannyi N."/>
            <person name="Mueller R."/>
            <person name="Wink J."/>
        </authorList>
    </citation>
    <scope>NUCLEOTIDE SEQUENCE [LARGE SCALE GENOMIC DNA]</scope>
    <source>
        <strain evidence="2 3">4NS15</strain>
    </source>
</reference>
<gene>
    <name evidence="2" type="ORF">GC106_23560</name>
</gene>
<protein>
    <submittedName>
        <fullName evidence="2">Uncharacterized protein</fullName>
    </submittedName>
</protein>
<feature type="transmembrane region" description="Helical" evidence="1">
    <location>
        <begin position="55"/>
        <end position="73"/>
    </location>
</feature>
<proteinExistence type="predicted"/>
<dbReference type="Proteomes" id="UP000763557">
    <property type="component" value="Unassembled WGS sequence"/>
</dbReference>
<accession>A0ABX2F2E5</accession>
<dbReference type="EMBL" id="JAAATY010000005">
    <property type="protein sequence ID" value="NRN65146.1"/>
    <property type="molecule type" value="Genomic_DNA"/>
</dbReference>
<dbReference type="RefSeq" id="WP_173128560.1">
    <property type="nucleotide sequence ID" value="NZ_CBCSGW010000013.1"/>
</dbReference>
<evidence type="ECO:0000313" key="3">
    <source>
        <dbReference type="Proteomes" id="UP000763557"/>
    </source>
</evidence>
<keyword evidence="1" id="KW-0812">Transmembrane</keyword>
<name>A0ABX2F2E5_9PSEU</name>
<organism evidence="2 3">
    <name type="scientific">Kibdelosporangium persicum</name>
    <dbReference type="NCBI Taxonomy" id="2698649"/>
    <lineage>
        <taxon>Bacteria</taxon>
        <taxon>Bacillati</taxon>
        <taxon>Actinomycetota</taxon>
        <taxon>Actinomycetes</taxon>
        <taxon>Pseudonocardiales</taxon>
        <taxon>Pseudonocardiaceae</taxon>
        <taxon>Kibdelosporangium</taxon>
    </lineage>
</organism>
<feature type="transmembrane region" description="Helical" evidence="1">
    <location>
        <begin position="20"/>
        <end position="43"/>
    </location>
</feature>
<keyword evidence="3" id="KW-1185">Reference proteome</keyword>
<feature type="transmembrane region" description="Helical" evidence="1">
    <location>
        <begin position="85"/>
        <end position="109"/>
    </location>
</feature>
<evidence type="ECO:0000256" key="1">
    <source>
        <dbReference type="SAM" id="Phobius"/>
    </source>
</evidence>
<keyword evidence="1" id="KW-0472">Membrane</keyword>